<evidence type="ECO:0000313" key="2">
    <source>
        <dbReference type="Proteomes" id="UP001268896"/>
    </source>
</evidence>
<name>A0AAW8UKP4_ENTCA</name>
<evidence type="ECO:0000313" key="1">
    <source>
        <dbReference type="EMBL" id="MDT2965306.1"/>
    </source>
</evidence>
<dbReference type="EMBL" id="JARQDV010000006">
    <property type="protein sequence ID" value="MDT2965306.1"/>
    <property type="molecule type" value="Genomic_DNA"/>
</dbReference>
<evidence type="ECO:0008006" key="3">
    <source>
        <dbReference type="Google" id="ProtNLM"/>
    </source>
</evidence>
<proteinExistence type="predicted"/>
<protein>
    <recommendedName>
        <fullName evidence="3">Competence protein ComK</fullName>
    </recommendedName>
</protein>
<reference evidence="1" key="1">
    <citation type="submission" date="2023-03" db="EMBL/GenBank/DDBJ databases">
        <authorList>
            <person name="Shen W."/>
            <person name="Cai J."/>
        </authorList>
    </citation>
    <scope>NUCLEOTIDE SEQUENCE</scope>
    <source>
        <strain evidence="1">K72-2</strain>
    </source>
</reference>
<dbReference type="Proteomes" id="UP001268896">
    <property type="component" value="Unassembled WGS sequence"/>
</dbReference>
<sequence length="196" mass="22926">MILPLEYYDYEQCLLIYQDSIPLVTCRSSAIIQMILSHYHHFDHRIYKETMNLILTQQPSSRQYKTPIATSEYSLFPLTNAKSHAIIWLNPTSVQNLSAGTHETIVHQFNTISFRSPIEPRSVRNNMYTSFIAHGIMKRDFTPTVVQENMSIYEYLHLPYSKEITKIIQNTSYADITGKSGNFMAYYFSIFNEHTY</sequence>
<dbReference type="RefSeq" id="WP_311904241.1">
    <property type="nucleotide sequence ID" value="NZ_JARQDV010000006.1"/>
</dbReference>
<comment type="caution">
    <text evidence="1">The sequence shown here is derived from an EMBL/GenBank/DDBJ whole genome shotgun (WGS) entry which is preliminary data.</text>
</comment>
<organism evidence="1 2">
    <name type="scientific">Enterococcus casseliflavus</name>
    <name type="common">Enterococcus flavescens</name>
    <dbReference type="NCBI Taxonomy" id="37734"/>
    <lineage>
        <taxon>Bacteria</taxon>
        <taxon>Bacillati</taxon>
        <taxon>Bacillota</taxon>
        <taxon>Bacilli</taxon>
        <taxon>Lactobacillales</taxon>
        <taxon>Enterococcaceae</taxon>
        <taxon>Enterococcus</taxon>
    </lineage>
</organism>
<dbReference type="AlphaFoldDB" id="A0AAW8UKP4"/>
<gene>
    <name evidence="1" type="ORF">P7I32_11845</name>
</gene>
<accession>A0AAW8UKP4</accession>